<dbReference type="NCBIfam" id="TIGR00057">
    <property type="entry name" value="L-threonylcarbamoyladenylate synthase"/>
    <property type="match status" value="1"/>
</dbReference>
<dbReference type="EMBL" id="UGNV01000001">
    <property type="protein sequence ID" value="STX28784.1"/>
    <property type="molecule type" value="Genomic_DNA"/>
</dbReference>
<dbReference type="PANTHER" id="PTHR42828:SF3">
    <property type="entry name" value="THREONYLCARBAMOYL-AMP SYNTHASE"/>
    <property type="match status" value="1"/>
</dbReference>
<evidence type="ECO:0000259" key="1">
    <source>
        <dbReference type="PROSITE" id="PS51163"/>
    </source>
</evidence>
<organism evidence="2 3">
    <name type="scientific">Legionella beliardensis</name>
    <dbReference type="NCBI Taxonomy" id="91822"/>
    <lineage>
        <taxon>Bacteria</taxon>
        <taxon>Pseudomonadati</taxon>
        <taxon>Pseudomonadota</taxon>
        <taxon>Gammaproteobacteria</taxon>
        <taxon>Legionellales</taxon>
        <taxon>Legionellaceae</taxon>
        <taxon>Legionella</taxon>
    </lineage>
</organism>
<reference evidence="2 3" key="1">
    <citation type="submission" date="2018-06" db="EMBL/GenBank/DDBJ databases">
        <authorList>
            <consortium name="Pathogen Informatics"/>
            <person name="Doyle S."/>
        </authorList>
    </citation>
    <scope>NUCLEOTIDE SEQUENCE [LARGE SCALE GENOMIC DNA]</scope>
    <source>
        <strain evidence="2 3">NCTC13315</strain>
    </source>
</reference>
<name>A0A378I8T4_9GAMM</name>
<evidence type="ECO:0000313" key="2">
    <source>
        <dbReference type="EMBL" id="STX28784.1"/>
    </source>
</evidence>
<dbReference type="GO" id="GO:0003725">
    <property type="term" value="F:double-stranded RNA binding"/>
    <property type="evidence" value="ECO:0007669"/>
    <property type="project" value="InterPro"/>
</dbReference>
<feature type="domain" description="YrdC-like" evidence="1">
    <location>
        <begin position="14"/>
        <end position="200"/>
    </location>
</feature>
<dbReference type="AlphaFoldDB" id="A0A378I8T4"/>
<evidence type="ECO:0000313" key="3">
    <source>
        <dbReference type="Proteomes" id="UP000254968"/>
    </source>
</evidence>
<accession>A0A378I8T4</accession>
<dbReference type="Gene3D" id="3.90.870.10">
    <property type="entry name" value="DHBP synthase"/>
    <property type="match status" value="1"/>
</dbReference>
<gene>
    <name evidence="2" type="primary">yciO</name>
    <name evidence="2" type="ORF">NCTC13315_01318</name>
</gene>
<protein>
    <submittedName>
        <fullName evidence="2">Translation factor</fullName>
    </submittedName>
</protein>
<dbReference type="InterPro" id="IPR017945">
    <property type="entry name" value="DHBP_synth_RibB-like_a/b_dom"/>
</dbReference>
<dbReference type="InterPro" id="IPR006070">
    <property type="entry name" value="Sua5-like_dom"/>
</dbReference>
<keyword evidence="3" id="KW-1185">Reference proteome</keyword>
<dbReference type="PROSITE" id="PS51163">
    <property type="entry name" value="YRDC"/>
    <property type="match status" value="1"/>
</dbReference>
<dbReference type="SUPFAM" id="SSF55821">
    <property type="entry name" value="YrdC/RibB"/>
    <property type="match status" value="1"/>
</dbReference>
<dbReference type="OrthoDB" id="9781656at2"/>
<dbReference type="PANTHER" id="PTHR42828">
    <property type="entry name" value="DHBP SYNTHASE RIBB-LIKE ALPHA/BETA DOMAIN-CONTAINING PROTEIN"/>
    <property type="match status" value="1"/>
</dbReference>
<dbReference type="Pfam" id="PF01300">
    <property type="entry name" value="Sua5_yciO_yrdC"/>
    <property type="match status" value="1"/>
</dbReference>
<dbReference type="Proteomes" id="UP000254968">
    <property type="component" value="Unassembled WGS sequence"/>
</dbReference>
<proteinExistence type="predicted"/>
<dbReference type="InterPro" id="IPR052532">
    <property type="entry name" value="SUA5_domain"/>
</dbReference>
<dbReference type="RefSeq" id="WP_115302506.1">
    <property type="nucleotide sequence ID" value="NZ_CAAAHO010000001.1"/>
</dbReference>
<sequence>MSQFFAIHPDNPQARLLRQAAKVIEDGGLIAYPTDSGYALGCKLGNKSALERIRLLRHLDKNHNMTLVCRDLSQLGTYARVSNPIFRLLKAFTPGSYTFILQATHDVPRLMLHPKRRTLGLRIPDNNITLALLEYFHAPLMSTTLILPGAEAPLSQPEAIQDLLGSKIDLIIDGGNCGYEPTTVVDLTGDYPVILREGKGDPEPFR</sequence>